<evidence type="ECO:0000256" key="1">
    <source>
        <dbReference type="SAM" id="MobiDB-lite"/>
    </source>
</evidence>
<reference evidence="2 3" key="1">
    <citation type="submission" date="2020-08" db="EMBL/GenBank/DDBJ databases">
        <title>Genomic Encyclopedia of Type Strains, Phase III (KMG-III): the genomes of soil and plant-associated and newly described type strains.</title>
        <authorList>
            <person name="Whitman W."/>
        </authorList>
    </citation>
    <scope>NUCLEOTIDE SEQUENCE [LARGE SCALE GENOMIC DNA]</scope>
    <source>
        <strain evidence="2 3">CECT 3273</strain>
    </source>
</reference>
<dbReference type="Pfam" id="PF04860">
    <property type="entry name" value="Phage_portal"/>
    <property type="match status" value="1"/>
</dbReference>
<proteinExistence type="predicted"/>
<feature type="region of interest" description="Disordered" evidence="1">
    <location>
        <begin position="503"/>
        <end position="530"/>
    </location>
</feature>
<organism evidence="2 3">
    <name type="scientific">Streptomyces griseomycini</name>
    <dbReference type="NCBI Taxonomy" id="66895"/>
    <lineage>
        <taxon>Bacteria</taxon>
        <taxon>Bacillati</taxon>
        <taxon>Actinomycetota</taxon>
        <taxon>Actinomycetes</taxon>
        <taxon>Kitasatosporales</taxon>
        <taxon>Streptomycetaceae</taxon>
        <taxon>Streptomyces</taxon>
    </lineage>
</organism>
<feature type="compositionally biased region" description="Low complexity" evidence="1">
    <location>
        <begin position="433"/>
        <end position="460"/>
    </location>
</feature>
<feature type="region of interest" description="Disordered" evidence="1">
    <location>
        <begin position="433"/>
        <end position="474"/>
    </location>
</feature>
<protein>
    <submittedName>
        <fullName evidence="2">HK97 family phage portal protein</fullName>
    </submittedName>
</protein>
<comment type="caution">
    <text evidence="2">The sequence shown here is derived from an EMBL/GenBank/DDBJ whole genome shotgun (WGS) entry which is preliminary data.</text>
</comment>
<name>A0A7W7PWL7_9ACTN</name>
<evidence type="ECO:0000313" key="3">
    <source>
        <dbReference type="Proteomes" id="UP000579523"/>
    </source>
</evidence>
<dbReference type="RefSeq" id="WP_184827925.1">
    <property type="nucleotide sequence ID" value="NZ_BMTK01000031.1"/>
</dbReference>
<feature type="compositionally biased region" description="Low complexity" evidence="1">
    <location>
        <begin position="503"/>
        <end position="519"/>
    </location>
</feature>
<dbReference type="AlphaFoldDB" id="A0A7W7PWL7"/>
<dbReference type="EMBL" id="JACHJI010000017">
    <property type="protein sequence ID" value="MBB4902528.1"/>
    <property type="molecule type" value="Genomic_DNA"/>
</dbReference>
<gene>
    <name evidence="2" type="ORF">FHS37_006625</name>
</gene>
<dbReference type="Proteomes" id="UP000579523">
    <property type="component" value="Unassembled WGS sequence"/>
</dbReference>
<dbReference type="InterPro" id="IPR006944">
    <property type="entry name" value="Phage/GTA_portal"/>
</dbReference>
<accession>A0A7W7PWL7</accession>
<evidence type="ECO:0000313" key="2">
    <source>
        <dbReference type="EMBL" id="MBB4902528.1"/>
    </source>
</evidence>
<sequence>MPRQFLPTLRGLLAPRTVEPPPPPVETKDLLAGGGVYTSMSYAGVTNVWGTPGRADGWDLERVVIEGYERSIWTFKSVEAISKHASTLPIQIGRGGDEREFEETLEDHPLLRLLNKRANPLETGDVFKKRLSAQLLLSKKGVFIEKTYSRGGVLVRLDLLPPDRVQIIPDDRNADYIKHFEFTDYAGHIRELKPEKVIWLRDPHPTDPFCGVTPLEAAGLSVDLDVKARTYNISFIDNDGRPGGIVGIDLDGVDSAEVERIQRRLAPGAHNAGQLTLVGTGPGGVTYVDTSARPREMAYETLASTAKNEILSAFGVYESVIGNASERTFNNADREEWNFWAHTELPHLNLIASAFDPDLSDDWVIRFDTSQVQALEFPRRQAREEARKEFEAGLITIDEYREIAKRRPFNTPQSRALWISPQKAPVPANDQDAAALGLAPDPGLGGDPALDGGLGADPAAALPPAPGDGPAAADVATARALETSPTAADDVAAARGQAPLELPAGPAATAADDVAAARAESTDALPGDAADDVARARATRMQPDSGPAAEDVENARAPIETKALPRDGFEVTDADFDALAMAVQAALTALLARQEGVIVARLRAPKTRKYTRFWEPENEHDTRGGDANIDEDRVVSAARWAEETTNTLAPILQRAATATARKLSQALTGTDTVPPAVAAAALVTAMYAGEAITAFLGELAEVLRETQDNDSDLDLDTLVHTVGGYYNAAVPALVARTAETCAVATINGAADAAAESAGPDVVRTWVTRRDDRVRPAHKALHGKTLPAGTPYQIDGAQLRYPGDPFAPLALTINCRCRLHYATDEEVS</sequence>
<keyword evidence="3" id="KW-1185">Reference proteome</keyword>